<dbReference type="Pfam" id="PF01112">
    <property type="entry name" value="Asparaginase_2"/>
    <property type="match status" value="1"/>
</dbReference>
<dbReference type="CDD" id="cd04514">
    <property type="entry name" value="Taspase1_like"/>
    <property type="match status" value="1"/>
</dbReference>
<evidence type="ECO:0000313" key="4">
    <source>
        <dbReference type="EMBL" id="CCX04899.1"/>
    </source>
</evidence>
<reference evidence="4 5" key="1">
    <citation type="journal article" date="2013" name="PLoS Genet.">
        <title>The genome and development-dependent transcriptomes of Pyronema confluens: a window into fungal evolution.</title>
        <authorList>
            <person name="Traeger S."/>
            <person name="Altegoer F."/>
            <person name="Freitag M."/>
            <person name="Gabaldon T."/>
            <person name="Kempken F."/>
            <person name="Kumar A."/>
            <person name="Marcet-Houben M."/>
            <person name="Poggeler S."/>
            <person name="Stajich J.E."/>
            <person name="Nowrousian M."/>
        </authorList>
    </citation>
    <scope>NUCLEOTIDE SEQUENCE [LARGE SCALE GENOMIC DNA]</scope>
    <source>
        <strain evidence="5">CBS 100304</strain>
        <tissue evidence="4">Vegetative mycelium</tissue>
    </source>
</reference>
<dbReference type="Gene3D" id="3.60.20.30">
    <property type="entry name" value="(Glycosyl)asparaginase"/>
    <property type="match status" value="1"/>
</dbReference>
<dbReference type="PANTHER" id="PTHR10188:SF8">
    <property type="entry name" value="THREONINE ASPARTASE 1"/>
    <property type="match status" value="1"/>
</dbReference>
<feature type="active site" description="Nucleophile" evidence="1">
    <location>
        <position position="256"/>
    </location>
</feature>
<dbReference type="InterPro" id="IPR000246">
    <property type="entry name" value="Peptidase_T2"/>
</dbReference>
<dbReference type="GO" id="GO:0051604">
    <property type="term" value="P:protein maturation"/>
    <property type="evidence" value="ECO:0007669"/>
    <property type="project" value="TreeGrafter"/>
</dbReference>
<evidence type="ECO:0000256" key="2">
    <source>
        <dbReference type="PIRSR" id="PIRSR600246-3"/>
    </source>
</evidence>
<organism evidence="4 5">
    <name type="scientific">Pyronema omphalodes (strain CBS 100304)</name>
    <name type="common">Pyronema confluens</name>
    <dbReference type="NCBI Taxonomy" id="1076935"/>
    <lineage>
        <taxon>Eukaryota</taxon>
        <taxon>Fungi</taxon>
        <taxon>Dikarya</taxon>
        <taxon>Ascomycota</taxon>
        <taxon>Pezizomycotina</taxon>
        <taxon>Pezizomycetes</taxon>
        <taxon>Pezizales</taxon>
        <taxon>Pyronemataceae</taxon>
        <taxon>Pyronema</taxon>
    </lineage>
</organism>
<evidence type="ECO:0000256" key="1">
    <source>
        <dbReference type="PIRSR" id="PIRSR600246-1"/>
    </source>
</evidence>
<proteinExistence type="predicted"/>
<gene>
    <name evidence="4" type="ORF">PCON_03896</name>
</gene>
<evidence type="ECO:0000256" key="3">
    <source>
        <dbReference type="SAM" id="MobiDB-lite"/>
    </source>
</evidence>
<protein>
    <submittedName>
        <fullName evidence="4">Similar to Threonine aspartase 1 acc. no. Q9H6P5</fullName>
    </submittedName>
</protein>
<dbReference type="SUPFAM" id="SSF56235">
    <property type="entry name" value="N-terminal nucleophile aminohydrolases (Ntn hydrolases)"/>
    <property type="match status" value="1"/>
</dbReference>
<dbReference type="InterPro" id="IPR037464">
    <property type="entry name" value="Taspase1"/>
</dbReference>
<dbReference type="MEROPS" id="T02.004"/>
<dbReference type="STRING" id="1076935.U4KZ40"/>
<dbReference type="GO" id="GO:0004298">
    <property type="term" value="F:threonine-type endopeptidase activity"/>
    <property type="evidence" value="ECO:0007669"/>
    <property type="project" value="InterPro"/>
</dbReference>
<name>U4KZ40_PYROM</name>
<dbReference type="InterPro" id="IPR029055">
    <property type="entry name" value="Ntn_hydrolases_N"/>
</dbReference>
<dbReference type="GO" id="GO:0005737">
    <property type="term" value="C:cytoplasm"/>
    <property type="evidence" value="ECO:0007669"/>
    <property type="project" value="TreeGrafter"/>
</dbReference>
<sequence length="425" mass="45273">MSATATTSSADWSCIFVHAGAGYHSQANEALHLDACALACKAAMALLRNGGSAVDGVEMALRTLEDNEITNSGYGSNLSLDGTVECDASIMEESGRSGAVGAVDSFKNPSALARLVLDNSRKPMSLKRVPPILIAGPGARNYAIQYHFPIISNDQLVSYSAHQRWLRWTRDLQALRSSGRSHSRSRSTPRSSSRSRSQARRGSDDGVPTNPPTVRSRSHIRHSSDDPHPPNISKSGTGLTNIPPPVKEDEDHVTDTVGAICVDKWGRVAAGSSSGGIGMKYRGRIGPAALIGIGTWIKTDDEQAVAATCSGTGEQMAHTMIASKAVDRMFGDEDELMGLQKAIEQDFMGSNIVRESSMAAAVGIMAIKLDKTANGKGRIHFIFGHTTDSMALAHQGTLMKEPITTMSRNKRNPKACMGGYPVPVA</sequence>
<dbReference type="OMA" id="RLWCAFT"/>
<dbReference type="AlphaFoldDB" id="U4KZ40"/>
<feature type="region of interest" description="Disordered" evidence="3">
    <location>
        <begin position="176"/>
        <end position="250"/>
    </location>
</feature>
<dbReference type="eggNOG" id="KOG1592">
    <property type="taxonomic scope" value="Eukaryota"/>
</dbReference>
<dbReference type="Proteomes" id="UP000018144">
    <property type="component" value="Unassembled WGS sequence"/>
</dbReference>
<dbReference type="EMBL" id="HF935219">
    <property type="protein sequence ID" value="CCX04899.1"/>
    <property type="molecule type" value="Genomic_DNA"/>
</dbReference>
<feature type="site" description="Cleavage; by autolysis" evidence="2">
    <location>
        <begin position="255"/>
        <end position="256"/>
    </location>
</feature>
<dbReference type="OrthoDB" id="77601at2759"/>
<evidence type="ECO:0000313" key="5">
    <source>
        <dbReference type="Proteomes" id="UP000018144"/>
    </source>
</evidence>
<accession>U4KZ40</accession>
<keyword evidence="5" id="KW-1185">Reference proteome</keyword>
<dbReference type="PANTHER" id="PTHR10188">
    <property type="entry name" value="L-ASPARAGINASE"/>
    <property type="match status" value="1"/>
</dbReference>